<sequence>MKKIVTTLALSLALGIAACGRSDEATNTGAGSDIVLNDEDALTENDAALAAAPIDNATVTNANSSVGNAF</sequence>
<keyword evidence="3" id="KW-1185">Reference proteome</keyword>
<organism evidence="2 3">
    <name type="scientific">Sphingomonas palmae</name>
    <dbReference type="NCBI Taxonomy" id="1855283"/>
    <lineage>
        <taxon>Bacteria</taxon>
        <taxon>Pseudomonadati</taxon>
        <taxon>Pseudomonadota</taxon>
        <taxon>Alphaproteobacteria</taxon>
        <taxon>Sphingomonadales</taxon>
        <taxon>Sphingomonadaceae</taxon>
        <taxon>Sphingomonas</taxon>
    </lineage>
</organism>
<evidence type="ECO:0000313" key="2">
    <source>
        <dbReference type="EMBL" id="SEL14985.1"/>
    </source>
</evidence>
<dbReference type="Proteomes" id="UP000199214">
    <property type="component" value="Unassembled WGS sequence"/>
</dbReference>
<feature type="chain" id="PRO_5011582238" evidence="1">
    <location>
        <begin position="19"/>
        <end position="70"/>
    </location>
</feature>
<dbReference type="STRING" id="1855283.SAMN05216382_1599"/>
<dbReference type="PROSITE" id="PS51257">
    <property type="entry name" value="PROKAR_LIPOPROTEIN"/>
    <property type="match status" value="1"/>
</dbReference>
<protein>
    <submittedName>
        <fullName evidence="2">Uncharacterized protein</fullName>
    </submittedName>
</protein>
<accession>A0A1H7MWB8</accession>
<evidence type="ECO:0000256" key="1">
    <source>
        <dbReference type="SAM" id="SignalP"/>
    </source>
</evidence>
<reference evidence="3" key="1">
    <citation type="submission" date="2016-10" db="EMBL/GenBank/DDBJ databases">
        <authorList>
            <person name="Varghese N."/>
            <person name="Submissions S."/>
        </authorList>
    </citation>
    <scope>NUCLEOTIDE SEQUENCE [LARGE SCALE GENOMIC DNA]</scope>
    <source>
        <strain evidence="3">JS21-1</strain>
    </source>
</reference>
<dbReference type="RefSeq" id="WP_143051831.1">
    <property type="nucleotide sequence ID" value="NZ_FNZZ01000002.1"/>
</dbReference>
<feature type="signal peptide" evidence="1">
    <location>
        <begin position="1"/>
        <end position="18"/>
    </location>
</feature>
<dbReference type="AlphaFoldDB" id="A0A1H7MWB8"/>
<dbReference type="EMBL" id="FNZZ01000002">
    <property type="protein sequence ID" value="SEL14985.1"/>
    <property type="molecule type" value="Genomic_DNA"/>
</dbReference>
<proteinExistence type="predicted"/>
<keyword evidence="1" id="KW-0732">Signal</keyword>
<gene>
    <name evidence="2" type="ORF">SAMN05216382_1599</name>
</gene>
<name>A0A1H7MWB8_9SPHN</name>
<evidence type="ECO:0000313" key="3">
    <source>
        <dbReference type="Proteomes" id="UP000199214"/>
    </source>
</evidence>